<dbReference type="PANTHER" id="PTHR43537">
    <property type="entry name" value="TRANSCRIPTIONAL REGULATOR, GNTR FAMILY"/>
    <property type="match status" value="1"/>
</dbReference>
<dbReference type="InterPro" id="IPR036390">
    <property type="entry name" value="WH_DNA-bd_sf"/>
</dbReference>
<evidence type="ECO:0000256" key="2">
    <source>
        <dbReference type="ARBA" id="ARBA00023125"/>
    </source>
</evidence>
<evidence type="ECO:0000256" key="3">
    <source>
        <dbReference type="ARBA" id="ARBA00023163"/>
    </source>
</evidence>
<reference evidence="5 7" key="1">
    <citation type="submission" date="2015-03" db="EMBL/GenBank/DDBJ databases">
        <authorList>
            <person name="Hassan Y.I."/>
            <person name="Lepp D."/>
            <person name="Zhou T."/>
        </authorList>
    </citation>
    <scope>NUCLEOTIDE SEQUENCE [LARGE SCALE GENOMIC DNA]</scope>
    <source>
        <strain evidence="5 7">DSM 17137</strain>
    </source>
</reference>
<dbReference type="Gene3D" id="1.10.10.10">
    <property type="entry name" value="Winged helix-like DNA-binding domain superfamily/Winged helix DNA-binding domain"/>
    <property type="match status" value="1"/>
</dbReference>
<evidence type="ECO:0000313" key="5">
    <source>
        <dbReference type="EMBL" id="KKB85707.1"/>
    </source>
</evidence>
<dbReference type="CDD" id="cd07377">
    <property type="entry name" value="WHTH_GntR"/>
    <property type="match status" value="1"/>
</dbReference>
<accession>A0A0F5LVN8</accession>
<keyword evidence="7" id="KW-1185">Reference proteome</keyword>
<dbReference type="GO" id="GO:0003700">
    <property type="term" value="F:DNA-binding transcription factor activity"/>
    <property type="evidence" value="ECO:0007669"/>
    <property type="project" value="InterPro"/>
</dbReference>
<dbReference type="SUPFAM" id="SSF48008">
    <property type="entry name" value="GntR ligand-binding domain-like"/>
    <property type="match status" value="1"/>
</dbReference>
<keyword evidence="2 6" id="KW-0238">DNA-binding</keyword>
<gene>
    <name evidence="6" type="ORF">SAMN02745223_04034</name>
    <name evidence="5" type="ORF">VW29_06215</name>
</gene>
<dbReference type="Proteomes" id="UP000184533">
    <property type="component" value="Unassembled WGS sequence"/>
</dbReference>
<evidence type="ECO:0000259" key="4">
    <source>
        <dbReference type="PROSITE" id="PS50949"/>
    </source>
</evidence>
<evidence type="ECO:0000256" key="1">
    <source>
        <dbReference type="ARBA" id="ARBA00023015"/>
    </source>
</evidence>
<evidence type="ECO:0000313" key="8">
    <source>
        <dbReference type="Proteomes" id="UP000184533"/>
    </source>
</evidence>
<organism evidence="5 7">
    <name type="scientific">Devosia limi DSM 17137</name>
    <dbReference type="NCBI Taxonomy" id="1121477"/>
    <lineage>
        <taxon>Bacteria</taxon>
        <taxon>Pseudomonadati</taxon>
        <taxon>Pseudomonadota</taxon>
        <taxon>Alphaproteobacteria</taxon>
        <taxon>Hyphomicrobiales</taxon>
        <taxon>Devosiaceae</taxon>
        <taxon>Devosia</taxon>
    </lineage>
</organism>
<dbReference type="Proteomes" id="UP000033608">
    <property type="component" value="Unassembled WGS sequence"/>
</dbReference>
<dbReference type="SMART" id="SM00895">
    <property type="entry name" value="FCD"/>
    <property type="match status" value="1"/>
</dbReference>
<dbReference type="STRING" id="1121477.SAMN02745223_04034"/>
<dbReference type="GO" id="GO:0003677">
    <property type="term" value="F:DNA binding"/>
    <property type="evidence" value="ECO:0007669"/>
    <property type="project" value="UniProtKB-KW"/>
</dbReference>
<evidence type="ECO:0000313" key="7">
    <source>
        <dbReference type="Proteomes" id="UP000033608"/>
    </source>
</evidence>
<dbReference type="Pfam" id="PF07729">
    <property type="entry name" value="FCD"/>
    <property type="match status" value="1"/>
</dbReference>
<dbReference type="OrthoDB" id="9789310at2"/>
<dbReference type="InterPro" id="IPR000524">
    <property type="entry name" value="Tscrpt_reg_HTH_GntR"/>
</dbReference>
<evidence type="ECO:0000313" key="6">
    <source>
        <dbReference type="EMBL" id="SHF97392.1"/>
    </source>
</evidence>
<protein>
    <submittedName>
        <fullName evidence="6">DNA-binding transcriptional regulator, GntR family</fullName>
    </submittedName>
</protein>
<feature type="domain" description="HTH gntR-type" evidence="4">
    <location>
        <begin position="11"/>
        <end position="78"/>
    </location>
</feature>
<dbReference type="EMBL" id="LAJF01000052">
    <property type="protein sequence ID" value="KKB85707.1"/>
    <property type="molecule type" value="Genomic_DNA"/>
</dbReference>
<name>A0A0F5LVN8_9HYPH</name>
<dbReference type="SUPFAM" id="SSF46785">
    <property type="entry name" value="Winged helix' DNA-binding domain"/>
    <property type="match status" value="1"/>
</dbReference>
<dbReference type="Pfam" id="PF00392">
    <property type="entry name" value="GntR"/>
    <property type="match status" value="1"/>
</dbReference>
<dbReference type="InterPro" id="IPR008920">
    <property type="entry name" value="TF_FadR/GntR_C"/>
</dbReference>
<dbReference type="InterPro" id="IPR011711">
    <property type="entry name" value="GntR_C"/>
</dbReference>
<dbReference type="InterPro" id="IPR036388">
    <property type="entry name" value="WH-like_DNA-bd_sf"/>
</dbReference>
<dbReference type="RefSeq" id="WP_046134442.1">
    <property type="nucleotide sequence ID" value="NZ_FQVC01000020.1"/>
</dbReference>
<sequence length="228" mass="25243">MSDISPASGAKFSGANLVQCLEDDILSGLLRPGDRLDEQALARRFSVSRTPVREALRSVAASGLLEIRKNHGATVRRLTVTELTEMFEVVAALEGLSARLSARRMSAPECREMRERHDECASLAERGDAEGFFAANEAFHDAIFQASRNEFLQAESRRLRYGINIYRRYITTQPQMRTSVVEHARIVEAIEAGNDEVANILMRNHVDLLTAASADVLLALNTDCIRPG</sequence>
<dbReference type="PATRIC" id="fig|1121477.3.peg.2333"/>
<dbReference type="AlphaFoldDB" id="A0A0F5LVN8"/>
<keyword evidence="3" id="KW-0804">Transcription</keyword>
<keyword evidence="1" id="KW-0805">Transcription regulation</keyword>
<reference evidence="6 8" key="2">
    <citation type="submission" date="2016-11" db="EMBL/GenBank/DDBJ databases">
        <authorList>
            <person name="Jaros S."/>
            <person name="Januszkiewicz K."/>
            <person name="Wedrychowicz H."/>
        </authorList>
    </citation>
    <scope>NUCLEOTIDE SEQUENCE [LARGE SCALE GENOMIC DNA]</scope>
    <source>
        <strain evidence="6 8">DSM 17137</strain>
    </source>
</reference>
<dbReference type="PANTHER" id="PTHR43537:SF49">
    <property type="entry name" value="TRANSCRIPTIONAL REGULATORY PROTEIN"/>
    <property type="match status" value="1"/>
</dbReference>
<dbReference type="SMART" id="SM00345">
    <property type="entry name" value="HTH_GNTR"/>
    <property type="match status" value="1"/>
</dbReference>
<dbReference type="EMBL" id="FQVC01000020">
    <property type="protein sequence ID" value="SHF97392.1"/>
    <property type="molecule type" value="Genomic_DNA"/>
</dbReference>
<proteinExistence type="predicted"/>
<dbReference type="PROSITE" id="PS50949">
    <property type="entry name" value="HTH_GNTR"/>
    <property type="match status" value="1"/>
</dbReference>
<dbReference type="PRINTS" id="PR00035">
    <property type="entry name" value="HTHGNTR"/>
</dbReference>
<dbReference type="Gene3D" id="1.20.120.530">
    <property type="entry name" value="GntR ligand-binding domain-like"/>
    <property type="match status" value="1"/>
</dbReference>